<protein>
    <submittedName>
        <fullName evidence="2">Uncharacterized protein</fullName>
    </submittedName>
</protein>
<sequence length="222" mass="27160">MFNIWGIFLICSILLAQLFVHFIYRINLNIKYSKFNLRCNQKPINILKNSLEQKYQNNFIIKLNKNWFIDHINTKKKYISIQKDFLSENIYAVVNMIYIKFFNELLTKKHKLIGTIFKYLITLSITLSWIFLIFNWYFISLSLCIFFILMIAIEFIFYYKFLANAYILSKNYFIEKFHDQHLALILSYLKYKKFSFFYKYLAFYVEIIAFLAKWFKNWGSNE</sequence>
<feature type="transmembrane region" description="Helical" evidence="1">
    <location>
        <begin position="116"/>
        <end position="139"/>
    </location>
</feature>
<keyword evidence="1" id="KW-0812">Transmembrane</keyword>
<reference evidence="2 3" key="1">
    <citation type="submission" date="2019-01" db="EMBL/GenBank/DDBJ databases">
        <authorList>
            <consortium name="Pathogen Informatics"/>
        </authorList>
    </citation>
    <scope>NUCLEOTIDE SEQUENCE [LARGE SCALE GENOMIC DNA]</scope>
    <source>
        <strain evidence="2 3">NCTC10142</strain>
        <plasmid evidence="3">13</plasmid>
    </source>
</reference>
<keyword evidence="1" id="KW-1133">Transmembrane helix</keyword>
<evidence type="ECO:0000256" key="1">
    <source>
        <dbReference type="SAM" id="Phobius"/>
    </source>
</evidence>
<keyword evidence="1" id="KW-0472">Membrane</keyword>
<name>A0A449AHZ3_9BACT</name>
<geneLocation type="plasmid" evidence="2 3">
    <name>13</name>
</geneLocation>
<organism evidence="2 3">
    <name type="scientific">Mycoplasmopsis cynos</name>
    <dbReference type="NCBI Taxonomy" id="171284"/>
    <lineage>
        <taxon>Bacteria</taxon>
        <taxon>Bacillati</taxon>
        <taxon>Mycoplasmatota</taxon>
        <taxon>Mycoplasmoidales</taxon>
        <taxon>Metamycoplasmataceae</taxon>
        <taxon>Mycoplasmopsis</taxon>
    </lineage>
</organism>
<evidence type="ECO:0000313" key="3">
    <source>
        <dbReference type="Proteomes" id="UP000289506"/>
    </source>
</evidence>
<dbReference type="Proteomes" id="UP000289506">
    <property type="component" value="Plasmid 13"/>
</dbReference>
<dbReference type="RefSeq" id="WP_129720519.1">
    <property type="nucleotide sequence ID" value="NZ_CP141042.1"/>
</dbReference>
<evidence type="ECO:0000313" key="2">
    <source>
        <dbReference type="EMBL" id="VEU64600.1"/>
    </source>
</evidence>
<feature type="transmembrane region" description="Helical" evidence="1">
    <location>
        <begin position="145"/>
        <end position="168"/>
    </location>
</feature>
<accession>A0A449AHZ3</accession>
<dbReference type="EMBL" id="LR214986">
    <property type="protein sequence ID" value="VEU64600.1"/>
    <property type="molecule type" value="Genomic_DNA"/>
</dbReference>
<dbReference type="AlphaFoldDB" id="A0A449AHZ3"/>
<gene>
    <name evidence="2" type="ORF">NCTC10142_00354</name>
</gene>
<keyword evidence="2" id="KW-0614">Plasmid</keyword>
<feature type="transmembrane region" description="Helical" evidence="1">
    <location>
        <begin position="196"/>
        <end position="215"/>
    </location>
</feature>
<feature type="transmembrane region" description="Helical" evidence="1">
    <location>
        <begin position="6"/>
        <end position="24"/>
    </location>
</feature>
<proteinExistence type="predicted"/>